<keyword evidence="1 4" id="KW-0808">Transferase</keyword>
<name>A0ABV5KX82_9BACL</name>
<evidence type="ECO:0000256" key="1">
    <source>
        <dbReference type="ARBA" id="ARBA00022679"/>
    </source>
</evidence>
<accession>A0ABV5KX82</accession>
<comment type="caution">
    <text evidence="4">The sequence shown here is derived from an EMBL/GenBank/DDBJ whole genome shotgun (WGS) entry which is preliminary data.</text>
</comment>
<protein>
    <submittedName>
        <fullName evidence="4">GNAT family N-acetyltransferase</fullName>
        <ecNumber evidence="4">2.3.-.-</ecNumber>
    </submittedName>
</protein>
<keyword evidence="5" id="KW-1185">Reference proteome</keyword>
<proteinExistence type="predicted"/>
<dbReference type="PANTHER" id="PTHR43877:SF2">
    <property type="entry name" value="AMINOALKYLPHOSPHONATE N-ACETYLTRANSFERASE-RELATED"/>
    <property type="match status" value="1"/>
</dbReference>
<evidence type="ECO:0000256" key="2">
    <source>
        <dbReference type="ARBA" id="ARBA00023315"/>
    </source>
</evidence>
<dbReference type="Gene3D" id="3.40.630.30">
    <property type="match status" value="1"/>
</dbReference>
<reference evidence="4 5" key="1">
    <citation type="submission" date="2024-09" db="EMBL/GenBank/DDBJ databases">
        <authorList>
            <person name="Sun Q."/>
            <person name="Mori K."/>
        </authorList>
    </citation>
    <scope>NUCLEOTIDE SEQUENCE [LARGE SCALE GENOMIC DNA]</scope>
    <source>
        <strain evidence="4 5">TISTR 2452</strain>
    </source>
</reference>
<keyword evidence="2 4" id="KW-0012">Acyltransferase</keyword>
<evidence type="ECO:0000259" key="3">
    <source>
        <dbReference type="PROSITE" id="PS51186"/>
    </source>
</evidence>
<dbReference type="RefSeq" id="WP_377500387.1">
    <property type="nucleotide sequence ID" value="NZ_JBHMDO010000044.1"/>
</dbReference>
<evidence type="ECO:0000313" key="4">
    <source>
        <dbReference type="EMBL" id="MFB9329809.1"/>
    </source>
</evidence>
<dbReference type="PROSITE" id="PS51186">
    <property type="entry name" value="GNAT"/>
    <property type="match status" value="1"/>
</dbReference>
<feature type="domain" description="N-acetyltransferase" evidence="3">
    <location>
        <begin position="3"/>
        <end position="153"/>
    </location>
</feature>
<gene>
    <name evidence="4" type="ORF">ACFFSY_28040</name>
</gene>
<dbReference type="CDD" id="cd04301">
    <property type="entry name" value="NAT_SF"/>
    <property type="match status" value="1"/>
</dbReference>
<dbReference type="PANTHER" id="PTHR43877">
    <property type="entry name" value="AMINOALKYLPHOSPHONATE N-ACETYLTRANSFERASE-RELATED-RELATED"/>
    <property type="match status" value="1"/>
</dbReference>
<dbReference type="Pfam" id="PF00583">
    <property type="entry name" value="Acetyltransf_1"/>
    <property type="match status" value="1"/>
</dbReference>
<dbReference type="InterPro" id="IPR000182">
    <property type="entry name" value="GNAT_dom"/>
</dbReference>
<dbReference type="EMBL" id="JBHMDO010000044">
    <property type="protein sequence ID" value="MFB9329809.1"/>
    <property type="molecule type" value="Genomic_DNA"/>
</dbReference>
<dbReference type="GO" id="GO:0016746">
    <property type="term" value="F:acyltransferase activity"/>
    <property type="evidence" value="ECO:0007669"/>
    <property type="project" value="UniProtKB-KW"/>
</dbReference>
<sequence>MGIEVKQADMADLDEVAGLFNAYRVFYGQQPDLEGARAFLFDRMAYRQSVIFIARDEARKMAAGIAQLYPIFSSVSMERVLVLNDLFVAEAHRKGGVGQRLLDAAKSYAVSAKAKGLQLSTAADNETAQRLYERNGFERDVDFYHYFLRTNGQ</sequence>
<dbReference type="EC" id="2.3.-.-" evidence="4"/>
<dbReference type="Proteomes" id="UP001589747">
    <property type="component" value="Unassembled WGS sequence"/>
</dbReference>
<dbReference type="InterPro" id="IPR050832">
    <property type="entry name" value="Bact_Acetyltransf"/>
</dbReference>
<organism evidence="4 5">
    <name type="scientific">Paenibacillus aurantiacus</name>
    <dbReference type="NCBI Taxonomy" id="1936118"/>
    <lineage>
        <taxon>Bacteria</taxon>
        <taxon>Bacillati</taxon>
        <taxon>Bacillota</taxon>
        <taxon>Bacilli</taxon>
        <taxon>Bacillales</taxon>
        <taxon>Paenibacillaceae</taxon>
        <taxon>Paenibacillus</taxon>
    </lineage>
</organism>
<evidence type="ECO:0000313" key="5">
    <source>
        <dbReference type="Proteomes" id="UP001589747"/>
    </source>
</evidence>
<dbReference type="InterPro" id="IPR016181">
    <property type="entry name" value="Acyl_CoA_acyltransferase"/>
</dbReference>
<dbReference type="SUPFAM" id="SSF55729">
    <property type="entry name" value="Acyl-CoA N-acyltransferases (Nat)"/>
    <property type="match status" value="1"/>
</dbReference>